<comment type="caution">
    <text evidence="2">The sequence shown here is derived from an EMBL/GenBank/DDBJ whole genome shotgun (WGS) entry which is preliminary data.</text>
</comment>
<feature type="region of interest" description="Disordered" evidence="1">
    <location>
        <begin position="213"/>
        <end position="248"/>
    </location>
</feature>
<protein>
    <recommendedName>
        <fullName evidence="4">Lipoprotein</fullName>
    </recommendedName>
</protein>
<evidence type="ECO:0000313" key="2">
    <source>
        <dbReference type="EMBL" id="MCX5615022.1"/>
    </source>
</evidence>
<organism evidence="2 3">
    <name type="scientific">Bombella saccharophila</name>
    <dbReference type="NCBI Taxonomy" id="2967338"/>
    <lineage>
        <taxon>Bacteria</taxon>
        <taxon>Pseudomonadati</taxon>
        <taxon>Pseudomonadota</taxon>
        <taxon>Alphaproteobacteria</taxon>
        <taxon>Acetobacterales</taxon>
        <taxon>Acetobacteraceae</taxon>
        <taxon>Bombella</taxon>
    </lineage>
</organism>
<evidence type="ECO:0000313" key="3">
    <source>
        <dbReference type="Proteomes" id="UP001165648"/>
    </source>
</evidence>
<proteinExistence type="predicted"/>
<gene>
    <name evidence="2" type="ORF">NQF64_07180</name>
</gene>
<name>A0ABT3W7G5_9PROT</name>
<accession>A0ABT3W7G5</accession>
<keyword evidence="3" id="KW-1185">Reference proteome</keyword>
<reference evidence="2 3" key="1">
    <citation type="submission" date="2022-07" db="EMBL/GenBank/DDBJ databases">
        <title>Bombella genomes.</title>
        <authorList>
            <person name="Harer L."/>
            <person name="Styblova S."/>
            <person name="Ehrmann M."/>
        </authorList>
    </citation>
    <scope>NUCLEOTIDE SEQUENCE [LARGE SCALE GENOMIC DNA]</scope>
    <source>
        <strain evidence="2 3">TMW 2.2558</strain>
    </source>
</reference>
<dbReference type="RefSeq" id="WP_266106936.1">
    <property type="nucleotide sequence ID" value="NZ_JANIDW010000003.1"/>
</dbReference>
<dbReference type="EMBL" id="JANIDW010000003">
    <property type="protein sequence ID" value="MCX5615022.1"/>
    <property type="molecule type" value="Genomic_DNA"/>
</dbReference>
<evidence type="ECO:0008006" key="4">
    <source>
        <dbReference type="Google" id="ProtNLM"/>
    </source>
</evidence>
<sequence>MSNMCQMQRIIRGGLVILAAGLGITSLGACGFQPLYGKQSAQKEAAVNDQLKNVFVANIPSRFGQEIRLALQKEMAGDGPERPEGYVLRVSATASLESVDVHEDNTSGRTRGVGWADWRLYRVGDMDNVLARGYARTMDGYNMYIEQYFAQTLNNETLYKRIGENLAHEITMQVAVWFKAHQSLGQEKSIRPGRDPYLDRLPGIQRTDMQNLGVDGFPASMTGRSSNSVTTSTGEDSRHLQEEEDNGL</sequence>
<dbReference type="Gene3D" id="3.30.160.150">
    <property type="entry name" value="Lipoprotein like domain"/>
    <property type="match status" value="1"/>
</dbReference>
<feature type="compositionally biased region" description="Polar residues" evidence="1">
    <location>
        <begin position="222"/>
        <end position="234"/>
    </location>
</feature>
<evidence type="ECO:0000256" key="1">
    <source>
        <dbReference type="SAM" id="MobiDB-lite"/>
    </source>
</evidence>
<dbReference type="Proteomes" id="UP001165648">
    <property type="component" value="Unassembled WGS sequence"/>
</dbReference>